<reference evidence="2 3" key="1">
    <citation type="submission" date="2021-03" db="EMBL/GenBank/DDBJ databases">
        <title>Genomic Encyclopedia of Type Strains, Phase IV (KMG-IV): sequencing the most valuable type-strain genomes for metagenomic binning, comparative biology and taxonomic classification.</title>
        <authorList>
            <person name="Goeker M."/>
        </authorList>
    </citation>
    <scope>NUCLEOTIDE SEQUENCE [LARGE SCALE GENOMIC DNA]</scope>
    <source>
        <strain evidence="2 3">DSM 24738</strain>
    </source>
</reference>
<keyword evidence="1" id="KW-1133">Transmembrane helix</keyword>
<feature type="transmembrane region" description="Helical" evidence="1">
    <location>
        <begin position="53"/>
        <end position="75"/>
    </location>
</feature>
<dbReference type="Proteomes" id="UP001519343">
    <property type="component" value="Unassembled WGS sequence"/>
</dbReference>
<dbReference type="EMBL" id="JAGGKT010000012">
    <property type="protein sequence ID" value="MBP1933673.1"/>
    <property type="molecule type" value="Genomic_DNA"/>
</dbReference>
<dbReference type="PANTHER" id="PTHR39165:SF1">
    <property type="entry name" value="DUF456 DOMAIN-CONTAINING PROTEIN"/>
    <property type="match status" value="1"/>
</dbReference>
<proteinExistence type="predicted"/>
<keyword evidence="1" id="KW-0812">Transmembrane</keyword>
<sequence>MDILFWSIIILLFIASMVGIFVPVIPDALFVWGGFLIYQFLLADQGHGLPASFWWGMAILTILLLVSDFLTNMVFVKKYGGSKWGMAASVAGLLIGPFVMGPIGLLLGPFIFVLLVEWARNQDFSLAFKVGIGSMVAFFGSALVKLGVQAIMIVWFFLVV</sequence>
<keyword evidence="1" id="KW-0472">Membrane</keyword>
<dbReference type="PANTHER" id="PTHR39165">
    <property type="entry name" value="IG HYPOTHETICAL 17883"/>
    <property type="match status" value="1"/>
</dbReference>
<feature type="transmembrane region" description="Helical" evidence="1">
    <location>
        <begin position="12"/>
        <end position="41"/>
    </location>
</feature>
<evidence type="ECO:0000313" key="3">
    <source>
        <dbReference type="Proteomes" id="UP001519343"/>
    </source>
</evidence>
<dbReference type="RefSeq" id="WP_209811684.1">
    <property type="nucleotide sequence ID" value="NZ_JAGGKT010000012.1"/>
</dbReference>
<organism evidence="2 3">
    <name type="scientific">Ammoniphilus resinae</name>
    <dbReference type="NCBI Taxonomy" id="861532"/>
    <lineage>
        <taxon>Bacteria</taxon>
        <taxon>Bacillati</taxon>
        <taxon>Bacillota</taxon>
        <taxon>Bacilli</taxon>
        <taxon>Bacillales</taxon>
        <taxon>Paenibacillaceae</taxon>
        <taxon>Aneurinibacillus group</taxon>
        <taxon>Ammoniphilus</taxon>
    </lineage>
</organism>
<feature type="transmembrane region" description="Helical" evidence="1">
    <location>
        <begin position="136"/>
        <end position="158"/>
    </location>
</feature>
<evidence type="ECO:0000256" key="1">
    <source>
        <dbReference type="SAM" id="Phobius"/>
    </source>
</evidence>
<protein>
    <submittedName>
        <fullName evidence="2">Uncharacterized protein YqgC (DUF456 family)</fullName>
    </submittedName>
</protein>
<comment type="caution">
    <text evidence="2">The sequence shown here is derived from an EMBL/GenBank/DDBJ whole genome shotgun (WGS) entry which is preliminary data.</text>
</comment>
<feature type="transmembrane region" description="Helical" evidence="1">
    <location>
        <begin position="87"/>
        <end position="116"/>
    </location>
</feature>
<dbReference type="Pfam" id="PF04306">
    <property type="entry name" value="DUF456"/>
    <property type="match status" value="1"/>
</dbReference>
<evidence type="ECO:0000313" key="2">
    <source>
        <dbReference type="EMBL" id="MBP1933673.1"/>
    </source>
</evidence>
<gene>
    <name evidence="2" type="ORF">J2Z37_003686</name>
</gene>
<dbReference type="InterPro" id="IPR007403">
    <property type="entry name" value="DUF456"/>
</dbReference>
<name>A0ABS4GTR6_9BACL</name>
<accession>A0ABS4GTR6</accession>
<keyword evidence="3" id="KW-1185">Reference proteome</keyword>